<dbReference type="GO" id="GO:0019693">
    <property type="term" value="P:ribose phosphate metabolic process"/>
    <property type="evidence" value="ECO:0007669"/>
    <property type="project" value="TreeGrafter"/>
</dbReference>
<dbReference type="Gene3D" id="3.90.79.10">
    <property type="entry name" value="Nucleoside Triphosphate Pyrophosphohydrolase"/>
    <property type="match status" value="1"/>
</dbReference>
<dbReference type="GO" id="GO:0016787">
    <property type="term" value="F:hydrolase activity"/>
    <property type="evidence" value="ECO:0007669"/>
    <property type="project" value="UniProtKB-KW"/>
</dbReference>
<dbReference type="SUPFAM" id="SSF55811">
    <property type="entry name" value="Nudix"/>
    <property type="match status" value="1"/>
</dbReference>
<dbReference type="AlphaFoldDB" id="A0A2M9B603"/>
<accession>A0A2M9B603</accession>
<keyword evidence="1" id="KW-0378">Hydrolase</keyword>
<organism evidence="4 5">
    <name type="scientific">Mumia flava</name>
    <dbReference type="NCBI Taxonomy" id="1348852"/>
    <lineage>
        <taxon>Bacteria</taxon>
        <taxon>Bacillati</taxon>
        <taxon>Actinomycetota</taxon>
        <taxon>Actinomycetes</taxon>
        <taxon>Propionibacteriales</taxon>
        <taxon>Nocardioidaceae</taxon>
        <taxon>Mumia</taxon>
    </lineage>
</organism>
<feature type="region of interest" description="Disordered" evidence="2">
    <location>
        <begin position="1"/>
        <end position="28"/>
    </location>
</feature>
<evidence type="ECO:0000259" key="3">
    <source>
        <dbReference type="PROSITE" id="PS51462"/>
    </source>
</evidence>
<evidence type="ECO:0000313" key="4">
    <source>
        <dbReference type="EMBL" id="PJJ53368.1"/>
    </source>
</evidence>
<dbReference type="Proteomes" id="UP000230842">
    <property type="component" value="Unassembled WGS sequence"/>
</dbReference>
<reference evidence="4 5" key="1">
    <citation type="submission" date="2017-11" db="EMBL/GenBank/DDBJ databases">
        <title>Genomic Encyclopedia of Archaeal and Bacterial Type Strains, Phase II (KMG-II): From Individual Species to Whole Genera.</title>
        <authorList>
            <person name="Goeker M."/>
        </authorList>
    </citation>
    <scope>NUCLEOTIDE SEQUENCE [LARGE SCALE GENOMIC DNA]</scope>
    <source>
        <strain evidence="4 5">DSM 27763</strain>
    </source>
</reference>
<comment type="caution">
    <text evidence="4">The sequence shown here is derived from an EMBL/GenBank/DDBJ whole genome shotgun (WGS) entry which is preliminary data.</text>
</comment>
<evidence type="ECO:0000313" key="5">
    <source>
        <dbReference type="Proteomes" id="UP000230842"/>
    </source>
</evidence>
<dbReference type="InterPro" id="IPR000086">
    <property type="entry name" value="NUDIX_hydrolase_dom"/>
</dbReference>
<proteinExistence type="predicted"/>
<dbReference type="RefSeq" id="WP_100415176.1">
    <property type="nucleotide sequence ID" value="NZ_PGEZ01000002.1"/>
</dbReference>
<dbReference type="CDD" id="cd24158">
    <property type="entry name" value="NUDIX_ADPRase_Rv1700"/>
    <property type="match status" value="1"/>
</dbReference>
<dbReference type="EMBL" id="PGEZ01000002">
    <property type="protein sequence ID" value="PJJ53368.1"/>
    <property type="molecule type" value="Genomic_DNA"/>
</dbReference>
<dbReference type="PROSITE" id="PS51462">
    <property type="entry name" value="NUDIX"/>
    <property type="match status" value="1"/>
</dbReference>
<dbReference type="PANTHER" id="PTHR11839">
    <property type="entry name" value="UDP/ADP-SUGAR PYROPHOSPHATASE"/>
    <property type="match status" value="1"/>
</dbReference>
<dbReference type="PANTHER" id="PTHR11839:SF31">
    <property type="entry name" value="ADP-RIBOSE PYROPHOSPHATASE"/>
    <property type="match status" value="1"/>
</dbReference>
<keyword evidence="5" id="KW-1185">Reference proteome</keyword>
<sequence length="216" mass="23220">MSRAPHPALPGEIADPTERLADRSESWEVASTERPYRSGFVDVEVDQVATPQGGTISRTTVRHHGAVGVVVLDDEGRVLMLEQYRHPVRARLLELPAGLTDVDGEQPVETAARELAEEADLVADSWEPLVVLRSSPGFTDEQVQVFLARGLSPVPPEERTARHDEEADMSAVWVPLEVAVTAVLERRVTNSLAVAGLLAAAVRLGSNLPADGSSPA</sequence>
<name>A0A2M9B603_9ACTN</name>
<dbReference type="GO" id="GO:0006753">
    <property type="term" value="P:nucleoside phosphate metabolic process"/>
    <property type="evidence" value="ECO:0007669"/>
    <property type="project" value="TreeGrafter"/>
</dbReference>
<evidence type="ECO:0000256" key="1">
    <source>
        <dbReference type="ARBA" id="ARBA00022801"/>
    </source>
</evidence>
<dbReference type="OrthoDB" id="9806150at2"/>
<protein>
    <submittedName>
        <fullName evidence="4">ADP-ribose pyrophosphatase</fullName>
    </submittedName>
</protein>
<dbReference type="Pfam" id="PF00293">
    <property type="entry name" value="NUDIX"/>
    <property type="match status" value="1"/>
</dbReference>
<dbReference type="InterPro" id="IPR015797">
    <property type="entry name" value="NUDIX_hydrolase-like_dom_sf"/>
</dbReference>
<gene>
    <name evidence="4" type="ORF">CLV56_2855</name>
</gene>
<feature type="compositionally biased region" description="Basic and acidic residues" evidence="2">
    <location>
        <begin position="16"/>
        <end position="26"/>
    </location>
</feature>
<dbReference type="GO" id="GO:0005829">
    <property type="term" value="C:cytosol"/>
    <property type="evidence" value="ECO:0007669"/>
    <property type="project" value="TreeGrafter"/>
</dbReference>
<evidence type="ECO:0000256" key="2">
    <source>
        <dbReference type="SAM" id="MobiDB-lite"/>
    </source>
</evidence>
<feature type="domain" description="Nudix hydrolase" evidence="3">
    <location>
        <begin position="62"/>
        <end position="196"/>
    </location>
</feature>